<sequence length="203" mass="22744">MSKRTRQMKLPVPYLSSGKEAPQDIVPEAIIDWGSVMHLWVLEMDGDAVPVYAPCVVFGDDTWSMIGPVGSLEAARQTCHRWAAIHDRTVRDMTRPRRQLMSQAEATVDIEPSELDAALPGDPWSYDDRTDRFRLNLACLGVEIADEVTGSDLPIDQKAEALRPGLSRVESIFRRCPVIQPHYIAPWMAKVRAAAVSWLTEMS</sequence>
<evidence type="ECO:0000313" key="1">
    <source>
        <dbReference type="EMBL" id="MBB2170484.1"/>
    </source>
</evidence>
<name>A0A7W4IWR7_9PROT</name>
<accession>A0A7W4IWR7</accession>
<dbReference type="AlphaFoldDB" id="A0A7W4IWR7"/>
<evidence type="ECO:0000313" key="2">
    <source>
        <dbReference type="Proteomes" id="UP000559860"/>
    </source>
</evidence>
<dbReference type="RefSeq" id="WP_182987921.1">
    <property type="nucleotide sequence ID" value="NZ_JABEQD010000043.1"/>
</dbReference>
<gene>
    <name evidence="1" type="ORF">HLH36_19500</name>
</gene>
<comment type="caution">
    <text evidence="1">The sequence shown here is derived from an EMBL/GenBank/DDBJ whole genome shotgun (WGS) entry which is preliminary data.</text>
</comment>
<dbReference type="Proteomes" id="UP000559860">
    <property type="component" value="Unassembled WGS sequence"/>
</dbReference>
<keyword evidence="2" id="KW-1185">Reference proteome</keyword>
<reference evidence="1 2" key="1">
    <citation type="submission" date="2020-04" db="EMBL/GenBank/DDBJ databases">
        <title>Description of novel Gluconacetobacter.</title>
        <authorList>
            <person name="Sombolestani A."/>
        </authorList>
    </citation>
    <scope>NUCLEOTIDE SEQUENCE [LARGE SCALE GENOMIC DNA]</scope>
    <source>
        <strain evidence="1 2">LMG 27801</strain>
    </source>
</reference>
<proteinExistence type="predicted"/>
<feature type="non-terminal residue" evidence="1">
    <location>
        <position position="203"/>
    </location>
</feature>
<protein>
    <submittedName>
        <fullName evidence="1">Uncharacterized protein</fullName>
    </submittedName>
</protein>
<organism evidence="1 2">
    <name type="scientific">Gluconacetobacter aggeris</name>
    <dbReference type="NCBI Taxonomy" id="1286186"/>
    <lineage>
        <taxon>Bacteria</taxon>
        <taxon>Pseudomonadati</taxon>
        <taxon>Pseudomonadota</taxon>
        <taxon>Alphaproteobacteria</taxon>
        <taxon>Acetobacterales</taxon>
        <taxon>Acetobacteraceae</taxon>
        <taxon>Gluconacetobacter</taxon>
    </lineage>
</organism>
<dbReference type="EMBL" id="JABEQD010000043">
    <property type="protein sequence ID" value="MBB2170484.1"/>
    <property type="molecule type" value="Genomic_DNA"/>
</dbReference>